<comment type="caution">
    <text evidence="1">The sequence shown here is derived from an EMBL/GenBank/DDBJ whole genome shotgun (WGS) entry which is preliminary data.</text>
</comment>
<dbReference type="AlphaFoldDB" id="A0A164P1Y7"/>
<protein>
    <submittedName>
        <fullName evidence="1">Cc8K15.2-like protein</fullName>
    </submittedName>
</protein>
<reference evidence="1 2" key="1">
    <citation type="submission" date="2016-03" db="EMBL/GenBank/DDBJ databases">
        <title>EvidentialGene: Evidence-directed Construction of Genes on Genomes.</title>
        <authorList>
            <person name="Gilbert D.G."/>
            <person name="Choi J.-H."/>
            <person name="Mockaitis K."/>
            <person name="Colbourne J."/>
            <person name="Pfrender M."/>
        </authorList>
    </citation>
    <scope>NUCLEOTIDE SEQUENCE [LARGE SCALE GENOMIC DNA]</scope>
    <source>
        <strain evidence="1 2">Xinb3</strain>
        <tissue evidence="1">Complete organism</tissue>
    </source>
</reference>
<accession>A0A164P1Y7</accession>
<gene>
    <name evidence="1" type="ORF">APZ42_030102</name>
</gene>
<evidence type="ECO:0000313" key="1">
    <source>
        <dbReference type="EMBL" id="KZS06441.1"/>
    </source>
</evidence>
<proteinExistence type="predicted"/>
<organism evidence="1 2">
    <name type="scientific">Daphnia magna</name>
    <dbReference type="NCBI Taxonomy" id="35525"/>
    <lineage>
        <taxon>Eukaryota</taxon>
        <taxon>Metazoa</taxon>
        <taxon>Ecdysozoa</taxon>
        <taxon>Arthropoda</taxon>
        <taxon>Crustacea</taxon>
        <taxon>Branchiopoda</taxon>
        <taxon>Diplostraca</taxon>
        <taxon>Cladocera</taxon>
        <taxon>Anomopoda</taxon>
        <taxon>Daphniidae</taxon>
        <taxon>Daphnia</taxon>
    </lineage>
</organism>
<feature type="non-terminal residue" evidence="1">
    <location>
        <position position="136"/>
    </location>
</feature>
<dbReference type="Proteomes" id="UP000076858">
    <property type="component" value="Unassembled WGS sequence"/>
</dbReference>
<dbReference type="EMBL" id="LRGB01002726">
    <property type="protein sequence ID" value="KZS06441.1"/>
    <property type="molecule type" value="Genomic_DNA"/>
</dbReference>
<keyword evidence="2" id="KW-1185">Reference proteome</keyword>
<evidence type="ECO:0000313" key="2">
    <source>
        <dbReference type="Proteomes" id="UP000076858"/>
    </source>
</evidence>
<sequence>MREKFIKPDHVVVHWDTKLIKKDNGEVNDRIAILMSGFPQLEIPKLLDVPVISDSTGSSQHVFDTTSSNTDRFKGCATCLEKSRGCAVLWFTCRHHVFEIHVQHVAKENIGKRNQPSETLIKRYQKESPELNQEIE</sequence>
<name>A0A164P1Y7_9CRUS</name>